<evidence type="ECO:0000256" key="6">
    <source>
        <dbReference type="SAM" id="Phobius"/>
    </source>
</evidence>
<organism evidence="8 9">
    <name type="scientific">Leeia speluncae</name>
    <dbReference type="NCBI Taxonomy" id="2884804"/>
    <lineage>
        <taxon>Bacteria</taxon>
        <taxon>Pseudomonadati</taxon>
        <taxon>Pseudomonadota</taxon>
        <taxon>Betaproteobacteria</taxon>
        <taxon>Neisseriales</taxon>
        <taxon>Leeiaceae</taxon>
        <taxon>Leeia</taxon>
    </lineage>
</organism>
<evidence type="ECO:0000259" key="7">
    <source>
        <dbReference type="Pfam" id="PF06271"/>
    </source>
</evidence>
<dbReference type="RefSeq" id="WP_227180795.1">
    <property type="nucleotide sequence ID" value="NZ_JAJBZT010000005.1"/>
</dbReference>
<keyword evidence="2" id="KW-1003">Cell membrane</keyword>
<evidence type="ECO:0000256" key="3">
    <source>
        <dbReference type="ARBA" id="ARBA00022692"/>
    </source>
</evidence>
<evidence type="ECO:0000313" key="8">
    <source>
        <dbReference type="EMBL" id="MCB6184017.1"/>
    </source>
</evidence>
<keyword evidence="3 6" id="KW-0812">Transmembrane</keyword>
<evidence type="ECO:0000256" key="5">
    <source>
        <dbReference type="ARBA" id="ARBA00023136"/>
    </source>
</evidence>
<name>A0ABS8D791_9NEIS</name>
<dbReference type="PANTHER" id="PTHR36115:SF10">
    <property type="entry name" value="RDD DOMAIN-CONTAINING PROTEIN"/>
    <property type="match status" value="1"/>
</dbReference>
<feature type="transmembrane region" description="Helical" evidence="6">
    <location>
        <begin position="71"/>
        <end position="95"/>
    </location>
</feature>
<dbReference type="InterPro" id="IPR051791">
    <property type="entry name" value="Pra-immunoreactive"/>
</dbReference>
<dbReference type="PANTHER" id="PTHR36115">
    <property type="entry name" value="PROLINE-RICH ANTIGEN HOMOLOG-RELATED"/>
    <property type="match status" value="1"/>
</dbReference>
<keyword evidence="4 6" id="KW-1133">Transmembrane helix</keyword>
<keyword evidence="9" id="KW-1185">Reference proteome</keyword>
<evidence type="ECO:0000256" key="2">
    <source>
        <dbReference type="ARBA" id="ARBA00022475"/>
    </source>
</evidence>
<gene>
    <name evidence="8" type="ORF">LIN78_10720</name>
</gene>
<dbReference type="Proteomes" id="UP001165395">
    <property type="component" value="Unassembled WGS sequence"/>
</dbReference>
<evidence type="ECO:0000256" key="1">
    <source>
        <dbReference type="ARBA" id="ARBA00004651"/>
    </source>
</evidence>
<dbReference type="Pfam" id="PF06271">
    <property type="entry name" value="RDD"/>
    <property type="match status" value="1"/>
</dbReference>
<dbReference type="EMBL" id="JAJBZT010000005">
    <property type="protein sequence ID" value="MCB6184017.1"/>
    <property type="molecule type" value="Genomic_DNA"/>
</dbReference>
<evidence type="ECO:0000313" key="9">
    <source>
        <dbReference type="Proteomes" id="UP001165395"/>
    </source>
</evidence>
<comment type="caution">
    <text evidence="8">The sequence shown here is derived from an EMBL/GenBank/DDBJ whole genome shotgun (WGS) entry which is preliminary data.</text>
</comment>
<protein>
    <submittedName>
        <fullName evidence="8">RDD family protein</fullName>
    </submittedName>
</protein>
<evidence type="ECO:0000256" key="4">
    <source>
        <dbReference type="ARBA" id="ARBA00022989"/>
    </source>
</evidence>
<feature type="domain" description="RDD" evidence="7">
    <location>
        <begin position="16"/>
        <end position="151"/>
    </location>
</feature>
<feature type="transmembrane region" description="Helical" evidence="6">
    <location>
        <begin position="116"/>
        <end position="136"/>
    </location>
</feature>
<feature type="transmembrane region" description="Helical" evidence="6">
    <location>
        <begin position="30"/>
        <end position="51"/>
    </location>
</feature>
<reference evidence="8" key="1">
    <citation type="submission" date="2021-10" db="EMBL/GenBank/DDBJ databases">
        <title>The complete genome sequence of Leeia sp. TBRC 13508.</title>
        <authorList>
            <person name="Charoenyingcharoen P."/>
            <person name="Yukphan P."/>
        </authorList>
    </citation>
    <scope>NUCLEOTIDE SEQUENCE</scope>
    <source>
        <strain evidence="8">TBRC 13508</strain>
    </source>
</reference>
<dbReference type="InterPro" id="IPR010432">
    <property type="entry name" value="RDD"/>
</dbReference>
<keyword evidence="5 6" id="KW-0472">Membrane</keyword>
<sequence>MSKSNQTADFTVIETVPSIARRLISLIYEAFLLAAVLFLVELVFLLVLHVLGGPATLESKESPTWLRALNFIVLCSVLWGYFGYCWTTAGQTLAMKTWKIEVLTHNQQRLNWQQSSIRFVIALVGTLFFGATYWWALFDRESFFLHDRLSGTQLITMKKKKIAVSSSS</sequence>
<proteinExistence type="predicted"/>
<accession>A0ABS8D791</accession>
<comment type="subcellular location">
    <subcellularLocation>
        <location evidence="1">Cell membrane</location>
        <topology evidence="1">Multi-pass membrane protein</topology>
    </subcellularLocation>
</comment>